<dbReference type="EMBL" id="BMCS01000001">
    <property type="protein sequence ID" value="GGF10076.1"/>
    <property type="molecule type" value="Genomic_DNA"/>
</dbReference>
<keyword evidence="2" id="KW-0805">Transcription regulation</keyword>
<keyword evidence="5" id="KW-0804">Transcription</keyword>
<name>A0ABQ1U451_9NOCA</name>
<evidence type="ECO:0000256" key="4">
    <source>
        <dbReference type="ARBA" id="ARBA00023159"/>
    </source>
</evidence>
<dbReference type="InterPro" id="IPR036390">
    <property type="entry name" value="WH_DNA-bd_sf"/>
</dbReference>
<dbReference type="SUPFAM" id="SSF53850">
    <property type="entry name" value="Periplasmic binding protein-like II"/>
    <property type="match status" value="1"/>
</dbReference>
<dbReference type="Proteomes" id="UP000632454">
    <property type="component" value="Unassembled WGS sequence"/>
</dbReference>
<dbReference type="Pfam" id="PF03466">
    <property type="entry name" value="LysR_substrate"/>
    <property type="match status" value="1"/>
</dbReference>
<dbReference type="SUPFAM" id="SSF46785">
    <property type="entry name" value="Winged helix' DNA-binding domain"/>
    <property type="match status" value="1"/>
</dbReference>
<dbReference type="Gene3D" id="3.40.190.10">
    <property type="entry name" value="Periplasmic binding protein-like II"/>
    <property type="match status" value="2"/>
</dbReference>
<evidence type="ECO:0000313" key="8">
    <source>
        <dbReference type="Proteomes" id="UP000632454"/>
    </source>
</evidence>
<dbReference type="Pfam" id="PF00126">
    <property type="entry name" value="HTH_1"/>
    <property type="match status" value="1"/>
</dbReference>
<accession>A0ABQ1U451</accession>
<gene>
    <name evidence="7" type="ORF">GCM10007298_02540</name>
</gene>
<dbReference type="InterPro" id="IPR036388">
    <property type="entry name" value="WH-like_DNA-bd_sf"/>
</dbReference>
<protein>
    <submittedName>
        <fullName evidence="7">LysR family transcriptional regulator</fullName>
    </submittedName>
</protein>
<evidence type="ECO:0000256" key="1">
    <source>
        <dbReference type="ARBA" id="ARBA00009437"/>
    </source>
</evidence>
<dbReference type="InterPro" id="IPR000847">
    <property type="entry name" value="LysR_HTH_N"/>
</dbReference>
<dbReference type="InterPro" id="IPR005119">
    <property type="entry name" value="LysR_subst-bd"/>
</dbReference>
<dbReference type="Gene3D" id="1.10.10.10">
    <property type="entry name" value="Winged helix-like DNA-binding domain superfamily/Winged helix DNA-binding domain"/>
    <property type="match status" value="1"/>
</dbReference>
<evidence type="ECO:0000313" key="7">
    <source>
        <dbReference type="EMBL" id="GGF10076.1"/>
    </source>
</evidence>
<comment type="similarity">
    <text evidence="1">Belongs to the LysR transcriptional regulatory family.</text>
</comment>
<reference evidence="8" key="1">
    <citation type="journal article" date="2019" name="Int. J. Syst. Evol. Microbiol.">
        <title>The Global Catalogue of Microorganisms (GCM) 10K type strain sequencing project: providing services to taxonomists for standard genome sequencing and annotation.</title>
        <authorList>
            <consortium name="The Broad Institute Genomics Platform"/>
            <consortium name="The Broad Institute Genome Sequencing Center for Infectious Disease"/>
            <person name="Wu L."/>
            <person name="Ma J."/>
        </authorList>
    </citation>
    <scope>NUCLEOTIDE SEQUENCE [LARGE SCALE GENOMIC DNA]</scope>
    <source>
        <strain evidence="8">CCM 7855</strain>
    </source>
</reference>
<dbReference type="PANTHER" id="PTHR30346">
    <property type="entry name" value="TRANSCRIPTIONAL DUAL REGULATOR HCAR-RELATED"/>
    <property type="match status" value="1"/>
</dbReference>
<evidence type="ECO:0000256" key="3">
    <source>
        <dbReference type="ARBA" id="ARBA00023125"/>
    </source>
</evidence>
<keyword evidence="4" id="KW-0010">Activator</keyword>
<organism evidence="7 8">
    <name type="scientific">Williamsia phyllosphaerae</name>
    <dbReference type="NCBI Taxonomy" id="885042"/>
    <lineage>
        <taxon>Bacteria</taxon>
        <taxon>Bacillati</taxon>
        <taxon>Actinomycetota</taxon>
        <taxon>Actinomycetes</taxon>
        <taxon>Mycobacteriales</taxon>
        <taxon>Nocardiaceae</taxon>
        <taxon>Williamsia</taxon>
    </lineage>
</organism>
<comment type="caution">
    <text evidence="7">The sequence shown here is derived from an EMBL/GenBank/DDBJ whole genome shotgun (WGS) entry which is preliminary data.</text>
</comment>
<sequence>MSVAMIDVHRLRVFRAVVADGSIAGAASGLGYTSSAISQHITALQRETGLALLERQGRGLVPTEAGRILAERSAVVFERLADVEALIGDLRHGRVGTLSVSYFSSAGAAWIPPIVAALTREFPKLRLDLRLIELRAEGADPPDVEIFVDGVESSELAGYRTYPLLSAPYYAVVPRTNPLAGRASVELGELRDQAWVDNDVARGPCRQVLLDACAAAGFTPSFGVETQDYPTAIRFVAEGVGITVLAELGLGTLPDAVVAIPVTDPTPTRRISVRVREVVADNPAVVRALELLRARAGVGRSEAVSSG</sequence>
<evidence type="ECO:0000256" key="2">
    <source>
        <dbReference type="ARBA" id="ARBA00023015"/>
    </source>
</evidence>
<dbReference type="PANTHER" id="PTHR30346:SF29">
    <property type="entry name" value="LYSR SUBSTRATE-BINDING"/>
    <property type="match status" value="1"/>
</dbReference>
<dbReference type="PROSITE" id="PS50931">
    <property type="entry name" value="HTH_LYSR"/>
    <property type="match status" value="1"/>
</dbReference>
<feature type="domain" description="HTH lysR-type" evidence="6">
    <location>
        <begin position="6"/>
        <end position="63"/>
    </location>
</feature>
<evidence type="ECO:0000259" key="6">
    <source>
        <dbReference type="PROSITE" id="PS50931"/>
    </source>
</evidence>
<keyword evidence="3" id="KW-0238">DNA-binding</keyword>
<keyword evidence="8" id="KW-1185">Reference proteome</keyword>
<evidence type="ECO:0000256" key="5">
    <source>
        <dbReference type="ARBA" id="ARBA00023163"/>
    </source>
</evidence>
<proteinExistence type="inferred from homology"/>